<evidence type="ECO:0000256" key="5">
    <source>
        <dbReference type="SAM" id="MobiDB-lite"/>
    </source>
</evidence>
<dbReference type="GO" id="GO:0016020">
    <property type="term" value="C:membrane"/>
    <property type="evidence" value="ECO:0007669"/>
    <property type="project" value="UniProtKB-SubCell"/>
</dbReference>
<dbReference type="InterPro" id="IPR036259">
    <property type="entry name" value="MFS_trans_sf"/>
</dbReference>
<keyword evidence="3 6" id="KW-1133">Transmembrane helix</keyword>
<reference evidence="7" key="1">
    <citation type="submission" date="2015-01" db="EMBL/GenBank/DDBJ databases">
        <title>The Genome Sequence of Cladophialophora bantiana CBS 173.52.</title>
        <authorList>
            <consortium name="The Broad Institute Genomics Platform"/>
            <person name="Cuomo C."/>
            <person name="de Hoog S."/>
            <person name="Gorbushina A."/>
            <person name="Stielow B."/>
            <person name="Teixiera M."/>
            <person name="Abouelleil A."/>
            <person name="Chapman S.B."/>
            <person name="Priest M."/>
            <person name="Young S.K."/>
            <person name="Wortman J."/>
            <person name="Nusbaum C."/>
            <person name="Birren B."/>
        </authorList>
    </citation>
    <scope>NUCLEOTIDE SEQUENCE [LARGE SCALE GENOMIC DNA]</scope>
    <source>
        <strain evidence="7">CBS 173.52</strain>
    </source>
</reference>
<keyword evidence="2 6" id="KW-0812">Transmembrane</keyword>
<dbReference type="AlphaFoldDB" id="A0A0D2HTP7"/>
<comment type="subcellular location">
    <subcellularLocation>
        <location evidence="1">Membrane</location>
    </subcellularLocation>
</comment>
<evidence type="ECO:0000256" key="6">
    <source>
        <dbReference type="SAM" id="Phobius"/>
    </source>
</evidence>
<dbReference type="HOGENOM" id="CLU_1959324_0_0_1"/>
<name>A0A0D2HTP7_CLAB1</name>
<accession>A0A0D2HTP7</accession>
<evidence type="ECO:0000313" key="7">
    <source>
        <dbReference type="EMBL" id="KIW87819.1"/>
    </source>
</evidence>
<keyword evidence="4 6" id="KW-0472">Membrane</keyword>
<feature type="region of interest" description="Disordered" evidence="5">
    <location>
        <begin position="1"/>
        <end position="26"/>
    </location>
</feature>
<dbReference type="EMBL" id="KN847001">
    <property type="protein sequence ID" value="KIW87819.1"/>
    <property type="molecule type" value="Genomic_DNA"/>
</dbReference>
<feature type="transmembrane region" description="Helical" evidence="6">
    <location>
        <begin position="56"/>
        <end position="82"/>
    </location>
</feature>
<proteinExistence type="predicted"/>
<dbReference type="InterPro" id="IPR005828">
    <property type="entry name" value="MFS_sugar_transport-like"/>
</dbReference>
<evidence type="ECO:0000256" key="1">
    <source>
        <dbReference type="ARBA" id="ARBA00004370"/>
    </source>
</evidence>
<evidence type="ECO:0000313" key="8">
    <source>
        <dbReference type="Proteomes" id="UP000053789"/>
    </source>
</evidence>
<evidence type="ECO:0000256" key="2">
    <source>
        <dbReference type="ARBA" id="ARBA00022692"/>
    </source>
</evidence>
<dbReference type="GO" id="GO:0022857">
    <property type="term" value="F:transmembrane transporter activity"/>
    <property type="evidence" value="ECO:0007669"/>
    <property type="project" value="InterPro"/>
</dbReference>
<feature type="transmembrane region" description="Helical" evidence="6">
    <location>
        <begin position="102"/>
        <end position="121"/>
    </location>
</feature>
<organism evidence="7 8">
    <name type="scientific">Cladophialophora bantiana (strain ATCC 10958 / CBS 173.52 / CDC B-1940 / NIH 8579)</name>
    <name type="common">Xylohypha bantiana</name>
    <dbReference type="NCBI Taxonomy" id="1442370"/>
    <lineage>
        <taxon>Eukaryota</taxon>
        <taxon>Fungi</taxon>
        <taxon>Dikarya</taxon>
        <taxon>Ascomycota</taxon>
        <taxon>Pezizomycotina</taxon>
        <taxon>Eurotiomycetes</taxon>
        <taxon>Chaetothyriomycetidae</taxon>
        <taxon>Chaetothyriales</taxon>
        <taxon>Herpotrichiellaceae</taxon>
        <taxon>Cladophialophora</taxon>
    </lineage>
</organism>
<dbReference type="Pfam" id="PF00083">
    <property type="entry name" value="Sugar_tr"/>
    <property type="match status" value="1"/>
</dbReference>
<dbReference type="GeneID" id="27704331"/>
<protein>
    <recommendedName>
        <fullName evidence="9">Major facilitator superfamily (MFS) profile domain-containing protein</fullName>
    </recommendedName>
</protein>
<evidence type="ECO:0008006" key="9">
    <source>
        <dbReference type="Google" id="ProtNLM"/>
    </source>
</evidence>
<evidence type="ECO:0000256" key="4">
    <source>
        <dbReference type="ARBA" id="ARBA00023136"/>
    </source>
</evidence>
<sequence length="128" mass="13860">MASDGSSPVQGFEGQDRKKHPGTTSDRVVQTGEFILELRDSYVKHGLRGTFQSKAVVLYAFVVRWGGFLFGYDQGVVSAILVMDQILDQFPRVSESASGAGFWKGLMTAMIGLGALIGGHLPRPIKTI</sequence>
<evidence type="ECO:0000256" key="3">
    <source>
        <dbReference type="ARBA" id="ARBA00022989"/>
    </source>
</evidence>
<dbReference type="OrthoDB" id="8120565at2759"/>
<dbReference type="Proteomes" id="UP000053789">
    <property type="component" value="Unassembled WGS sequence"/>
</dbReference>
<dbReference type="RefSeq" id="XP_016614488.1">
    <property type="nucleotide sequence ID" value="XM_016769115.1"/>
</dbReference>
<keyword evidence="8" id="KW-1185">Reference proteome</keyword>
<gene>
    <name evidence="7" type="ORF">Z519_11403</name>
</gene>
<dbReference type="Gene3D" id="1.20.1250.20">
    <property type="entry name" value="MFS general substrate transporter like domains"/>
    <property type="match status" value="1"/>
</dbReference>
<dbReference type="VEuPathDB" id="FungiDB:Z519_11403"/>